<proteinExistence type="predicted"/>
<keyword evidence="2" id="KW-0812">Transmembrane</keyword>
<evidence type="ECO:0000313" key="3">
    <source>
        <dbReference type="EMBL" id="NYJ76307.1"/>
    </source>
</evidence>
<gene>
    <name evidence="3" type="ORF">HNR15_003270</name>
</gene>
<reference evidence="3 4" key="1">
    <citation type="submission" date="2020-07" db="EMBL/GenBank/DDBJ databases">
        <title>Sequencing the genomes of 1000 actinobacteria strains.</title>
        <authorList>
            <person name="Klenk H.-P."/>
        </authorList>
    </citation>
    <scope>NUCLEOTIDE SEQUENCE [LARGE SCALE GENOMIC DNA]</scope>
    <source>
        <strain evidence="3 4">DSM 29531</strain>
    </source>
</reference>
<dbReference type="RefSeq" id="WP_179483380.1">
    <property type="nucleotide sequence ID" value="NZ_JACCFW010000001.1"/>
</dbReference>
<keyword evidence="4" id="KW-1185">Reference proteome</keyword>
<keyword evidence="2" id="KW-0472">Membrane</keyword>
<accession>A0A853DHZ8</accession>
<comment type="caution">
    <text evidence="3">The sequence shown here is derived from an EMBL/GenBank/DDBJ whole genome shotgun (WGS) entry which is preliminary data.</text>
</comment>
<dbReference type="EMBL" id="JACCFW010000001">
    <property type="protein sequence ID" value="NYJ76307.1"/>
    <property type="molecule type" value="Genomic_DNA"/>
</dbReference>
<name>A0A853DHZ8_9MICO</name>
<feature type="transmembrane region" description="Helical" evidence="2">
    <location>
        <begin position="97"/>
        <end position="118"/>
    </location>
</feature>
<evidence type="ECO:0000256" key="1">
    <source>
        <dbReference type="SAM" id="MobiDB-lite"/>
    </source>
</evidence>
<dbReference type="AlphaFoldDB" id="A0A853DHZ8"/>
<evidence type="ECO:0000256" key="2">
    <source>
        <dbReference type="SAM" id="Phobius"/>
    </source>
</evidence>
<organism evidence="3 4">
    <name type="scientific">Allobranchiibius huperziae</name>
    <dbReference type="NCBI Taxonomy" id="1874116"/>
    <lineage>
        <taxon>Bacteria</taxon>
        <taxon>Bacillati</taxon>
        <taxon>Actinomycetota</taxon>
        <taxon>Actinomycetes</taxon>
        <taxon>Micrococcales</taxon>
        <taxon>Dermacoccaceae</taxon>
        <taxon>Allobranchiibius</taxon>
    </lineage>
</organism>
<keyword evidence="2" id="KW-1133">Transmembrane helix</keyword>
<evidence type="ECO:0000313" key="4">
    <source>
        <dbReference type="Proteomes" id="UP000571817"/>
    </source>
</evidence>
<dbReference type="Proteomes" id="UP000571817">
    <property type="component" value="Unassembled WGS sequence"/>
</dbReference>
<sequence length="251" mass="25127">MTDPPSSGIEPTDEGEDQRIRDLLAAVPGPGRMPDDVTFRIEAALAQEQRARAASDAPTARLGSPVTAAPAEQPAPRSHADVVDLDARRRRGRGWRALGVAAAAAVIVGGGAVGYAGLRHQSAPVAQAPSPAASLAGRVSLGETGQNYTSAALPTQAASLLASPGTTSVPPQVAQEYGAMATSQGVVACLGSLGSALAADPDHITVDLARYNGTPAVVVVLTKSGKSTAWVVSRSCTSGSKPLAGPAAVAT</sequence>
<protein>
    <submittedName>
        <fullName evidence="3">Uncharacterized protein</fullName>
    </submittedName>
</protein>
<feature type="region of interest" description="Disordered" evidence="1">
    <location>
        <begin position="49"/>
        <end position="85"/>
    </location>
</feature>